<gene>
    <name evidence="2" type="ORF">Dda_4051</name>
</gene>
<keyword evidence="3" id="KW-1185">Reference proteome</keyword>
<evidence type="ECO:0000313" key="2">
    <source>
        <dbReference type="EMBL" id="KAJ6261381.1"/>
    </source>
</evidence>
<sequence length="396" mass="44677">MEDLSCLPTTQEETHSSAPVVVVMTGVPPDWKMGSRQNILGNDAGGQRRLSDPSEVFPEGRAGQGCELGTRQQDEKVPTRYPHYTCGEDQDLAIIQHLQHLRDLVISMTFDVQQENYKNDVVEFIFRDRRRNEQCKAASMMKRRALRQQKIKEKLESMDAEDQDHVDSSPSSPGTPPSAPTLALQDTPESPERCASPFGIESGWEEISEWPANIAILLERQGVDPNPIKYLELEHGGVLYLCRFEGDWALLADDGGLRLVSLPGIISIREVDDIVRKLDFSRGALSVIFRLEEDYSGRFVFYVDQETARREREKCGLDLTCFMELGVPCLASLSSLKSMLLNCMLALYWDLDDFYDNSARFAFADHQVADNELLDVYPEFPDEPFMDPGGSTLNNI</sequence>
<evidence type="ECO:0000313" key="3">
    <source>
        <dbReference type="Proteomes" id="UP001221413"/>
    </source>
</evidence>
<comment type="caution">
    <text evidence="2">The sequence shown here is derived from an EMBL/GenBank/DDBJ whole genome shotgun (WGS) entry which is preliminary data.</text>
</comment>
<dbReference type="EMBL" id="JAQGDS010000004">
    <property type="protein sequence ID" value="KAJ6261381.1"/>
    <property type="molecule type" value="Genomic_DNA"/>
</dbReference>
<feature type="region of interest" description="Disordered" evidence="1">
    <location>
        <begin position="156"/>
        <end position="198"/>
    </location>
</feature>
<evidence type="ECO:0000256" key="1">
    <source>
        <dbReference type="SAM" id="MobiDB-lite"/>
    </source>
</evidence>
<name>A0AAD6IZH4_DREDA</name>
<dbReference type="AlphaFoldDB" id="A0AAD6IZH4"/>
<dbReference type="Proteomes" id="UP001221413">
    <property type="component" value="Unassembled WGS sequence"/>
</dbReference>
<organism evidence="2 3">
    <name type="scientific">Drechslerella dactyloides</name>
    <name type="common">Nematode-trapping fungus</name>
    <name type="synonym">Arthrobotrys dactyloides</name>
    <dbReference type="NCBI Taxonomy" id="74499"/>
    <lineage>
        <taxon>Eukaryota</taxon>
        <taxon>Fungi</taxon>
        <taxon>Dikarya</taxon>
        <taxon>Ascomycota</taxon>
        <taxon>Pezizomycotina</taxon>
        <taxon>Orbiliomycetes</taxon>
        <taxon>Orbiliales</taxon>
        <taxon>Orbiliaceae</taxon>
        <taxon>Drechslerella</taxon>
    </lineage>
</organism>
<feature type="compositionally biased region" description="Basic and acidic residues" evidence="1">
    <location>
        <begin position="156"/>
        <end position="167"/>
    </location>
</feature>
<accession>A0AAD6IZH4</accession>
<protein>
    <submittedName>
        <fullName evidence="2">Uncharacterized protein</fullName>
    </submittedName>
</protein>
<proteinExistence type="predicted"/>
<reference evidence="2" key="1">
    <citation type="submission" date="2023-01" db="EMBL/GenBank/DDBJ databases">
        <title>The chitinases involved in constricting ring structure development in the nematode-trapping fungus Drechslerella dactyloides.</title>
        <authorList>
            <person name="Wang R."/>
            <person name="Zhang L."/>
            <person name="Tang P."/>
            <person name="Li S."/>
            <person name="Liang L."/>
        </authorList>
    </citation>
    <scope>NUCLEOTIDE SEQUENCE</scope>
    <source>
        <strain evidence="2">YMF1.00031</strain>
    </source>
</reference>